<dbReference type="FunFam" id="1.10.600.10:FF:000001">
    <property type="entry name" value="Geranylgeranyl diphosphate synthase"/>
    <property type="match status" value="1"/>
</dbReference>
<dbReference type="PANTHER" id="PTHR43281:SF1">
    <property type="entry name" value="FARNESYL DIPHOSPHATE SYNTHASE"/>
    <property type="match status" value="1"/>
</dbReference>
<evidence type="ECO:0000256" key="11">
    <source>
        <dbReference type="ARBA" id="ARBA00049399"/>
    </source>
</evidence>
<dbReference type="GO" id="GO:0016114">
    <property type="term" value="P:terpenoid biosynthetic process"/>
    <property type="evidence" value="ECO:0007669"/>
    <property type="project" value="UniProtKB-ARBA"/>
</dbReference>
<dbReference type="GO" id="GO:0005737">
    <property type="term" value="C:cytoplasm"/>
    <property type="evidence" value="ECO:0007669"/>
    <property type="project" value="UniProtKB-ARBA"/>
</dbReference>
<comment type="similarity">
    <text evidence="2 12">Belongs to the FPP/GGPP synthase family.</text>
</comment>
<dbReference type="CDD" id="cd00685">
    <property type="entry name" value="Trans_IPPS_HT"/>
    <property type="match status" value="1"/>
</dbReference>
<evidence type="ECO:0000256" key="10">
    <source>
        <dbReference type="ARBA" id="ARBA00032873"/>
    </source>
</evidence>
<gene>
    <name evidence="13" type="ORF">IAC74_03180</name>
</gene>
<dbReference type="Proteomes" id="UP000886743">
    <property type="component" value="Unassembled WGS sequence"/>
</dbReference>
<dbReference type="InterPro" id="IPR008949">
    <property type="entry name" value="Isoprenoid_synthase_dom_sf"/>
</dbReference>
<reference evidence="13" key="2">
    <citation type="journal article" date="2021" name="PeerJ">
        <title>Extensive microbial diversity within the chicken gut microbiome revealed by metagenomics and culture.</title>
        <authorList>
            <person name="Gilroy R."/>
            <person name="Ravi A."/>
            <person name="Getino M."/>
            <person name="Pursley I."/>
            <person name="Horton D.L."/>
            <person name="Alikhan N.F."/>
            <person name="Baker D."/>
            <person name="Gharbi K."/>
            <person name="Hall N."/>
            <person name="Watson M."/>
            <person name="Adriaenssens E.M."/>
            <person name="Foster-Nyarko E."/>
            <person name="Jarju S."/>
            <person name="Secka A."/>
            <person name="Antonio M."/>
            <person name="Oren A."/>
            <person name="Chaudhuri R.R."/>
            <person name="La Ragione R."/>
            <person name="Hildebrand F."/>
            <person name="Pallen M.J."/>
        </authorList>
    </citation>
    <scope>NUCLEOTIDE SEQUENCE</scope>
    <source>
        <strain evidence="13">4920</strain>
    </source>
</reference>
<dbReference type="SUPFAM" id="SSF48576">
    <property type="entry name" value="Terpenoid synthases"/>
    <property type="match status" value="1"/>
</dbReference>
<comment type="catalytic activity">
    <reaction evidence="11">
        <text>isopentenyl diphosphate + (2E)-geranyl diphosphate = (2E,6E)-farnesyl diphosphate + diphosphate</text>
        <dbReference type="Rhea" id="RHEA:19361"/>
        <dbReference type="ChEBI" id="CHEBI:33019"/>
        <dbReference type="ChEBI" id="CHEBI:58057"/>
        <dbReference type="ChEBI" id="CHEBI:128769"/>
        <dbReference type="ChEBI" id="CHEBI:175763"/>
        <dbReference type="EC" id="2.5.1.10"/>
    </reaction>
</comment>
<dbReference type="PANTHER" id="PTHR43281">
    <property type="entry name" value="FARNESYL DIPHOSPHATE SYNTHASE"/>
    <property type="match status" value="1"/>
</dbReference>
<dbReference type="EMBL" id="DVOF01000090">
    <property type="protein sequence ID" value="HIV02551.1"/>
    <property type="molecule type" value="Genomic_DNA"/>
</dbReference>
<comment type="cofactor">
    <cofactor evidence="1">
        <name>Mg(2+)</name>
        <dbReference type="ChEBI" id="CHEBI:18420"/>
    </cofactor>
</comment>
<dbReference type="InterPro" id="IPR000092">
    <property type="entry name" value="Polyprenyl_synt"/>
</dbReference>
<keyword evidence="5 12" id="KW-0808">Transferase</keyword>
<dbReference type="SFLD" id="SFLDS00005">
    <property type="entry name" value="Isoprenoid_Synthase_Type_I"/>
    <property type="match status" value="1"/>
</dbReference>
<evidence type="ECO:0000256" key="9">
    <source>
        <dbReference type="ARBA" id="ARBA00032380"/>
    </source>
</evidence>
<proteinExistence type="inferred from homology"/>
<keyword evidence="7" id="KW-0460">Magnesium</keyword>
<name>A0A9D1NH91_9FIRM</name>
<evidence type="ECO:0000313" key="13">
    <source>
        <dbReference type="EMBL" id="HIV02551.1"/>
    </source>
</evidence>
<keyword evidence="6" id="KW-0479">Metal-binding</keyword>
<comment type="caution">
    <text evidence="13">The sequence shown here is derived from an EMBL/GenBank/DDBJ whole genome shotgun (WGS) entry which is preliminary data.</text>
</comment>
<evidence type="ECO:0000256" key="12">
    <source>
        <dbReference type="RuleBase" id="RU004466"/>
    </source>
</evidence>
<evidence type="ECO:0000256" key="3">
    <source>
        <dbReference type="ARBA" id="ARBA00012439"/>
    </source>
</evidence>
<dbReference type="GO" id="GO:0046872">
    <property type="term" value="F:metal ion binding"/>
    <property type="evidence" value="ECO:0007669"/>
    <property type="project" value="UniProtKB-KW"/>
</dbReference>
<evidence type="ECO:0000256" key="5">
    <source>
        <dbReference type="ARBA" id="ARBA00022679"/>
    </source>
</evidence>
<evidence type="ECO:0000256" key="1">
    <source>
        <dbReference type="ARBA" id="ARBA00001946"/>
    </source>
</evidence>
<sequence>MDFETVFASRTAAVDQALKQYLCAADDAPAEILEAMRYSVFAGGKRIRPVLLLAAYELFELDSAAAMPYACALEMIHTYSLIHDDLPAMDDSDLRRGRKTNHVVFGEAMAVLAGDALLNYAFETMLAAPFPNAKRALSAAAYIAKCSGICGMIGGQVLDIQSENKQISQAELRQLHEKKTGGLIKAAVCGGAILGGASQAQVTALELYACHLGLAFQIKDDILDVEGDSTALGKPTGGDREANKNTYVTLYGLDKAKELLLSHSKTAKDALAQFGKRAEFLCAMTDYLLHRNK</sequence>
<dbReference type="AlphaFoldDB" id="A0A9D1NH91"/>
<dbReference type="EC" id="2.5.1.10" evidence="3"/>
<organism evidence="13 14">
    <name type="scientific">Candidatus Aphodoplasma excrementigallinarum</name>
    <dbReference type="NCBI Taxonomy" id="2840673"/>
    <lineage>
        <taxon>Bacteria</taxon>
        <taxon>Bacillati</taxon>
        <taxon>Bacillota</taxon>
        <taxon>Clostridia</taxon>
        <taxon>Eubacteriales</taxon>
        <taxon>Candidatus Aphodoplasma</taxon>
    </lineage>
</organism>
<evidence type="ECO:0000256" key="8">
    <source>
        <dbReference type="ARBA" id="ARBA00023229"/>
    </source>
</evidence>
<accession>A0A9D1NH91</accession>
<dbReference type="NCBIfam" id="NF045485">
    <property type="entry name" value="FPPsyn"/>
    <property type="match status" value="1"/>
</dbReference>
<dbReference type="Pfam" id="PF00348">
    <property type="entry name" value="polyprenyl_synt"/>
    <property type="match status" value="1"/>
</dbReference>
<protein>
    <recommendedName>
        <fullName evidence="4">Farnesyl diphosphate synthase</fullName>
        <ecNumber evidence="3">2.5.1.10</ecNumber>
    </recommendedName>
    <alternativeName>
        <fullName evidence="10">(2E,6E)-farnesyl diphosphate synthase</fullName>
    </alternativeName>
    <alternativeName>
        <fullName evidence="9">Geranyltranstransferase</fullName>
    </alternativeName>
</protein>
<evidence type="ECO:0000256" key="4">
    <source>
        <dbReference type="ARBA" id="ARBA00015100"/>
    </source>
</evidence>
<keyword evidence="8" id="KW-0414">Isoprene biosynthesis</keyword>
<dbReference type="GO" id="GO:0004337">
    <property type="term" value="F:(2E,6E)-farnesyl diphosphate synthase activity"/>
    <property type="evidence" value="ECO:0007669"/>
    <property type="project" value="UniProtKB-EC"/>
</dbReference>
<dbReference type="SFLD" id="SFLDG01017">
    <property type="entry name" value="Polyprenyl_Transferase_Like"/>
    <property type="match status" value="1"/>
</dbReference>
<dbReference type="InterPro" id="IPR053378">
    <property type="entry name" value="Prenyl_diphosphate_synthase"/>
</dbReference>
<dbReference type="PROSITE" id="PS00444">
    <property type="entry name" value="POLYPRENYL_SYNTHASE_2"/>
    <property type="match status" value="1"/>
</dbReference>
<reference evidence="13" key="1">
    <citation type="submission" date="2020-10" db="EMBL/GenBank/DDBJ databases">
        <authorList>
            <person name="Gilroy R."/>
        </authorList>
    </citation>
    <scope>NUCLEOTIDE SEQUENCE</scope>
    <source>
        <strain evidence="13">4920</strain>
    </source>
</reference>
<evidence type="ECO:0000313" key="14">
    <source>
        <dbReference type="Proteomes" id="UP000886743"/>
    </source>
</evidence>
<evidence type="ECO:0000256" key="6">
    <source>
        <dbReference type="ARBA" id="ARBA00022723"/>
    </source>
</evidence>
<dbReference type="InterPro" id="IPR033749">
    <property type="entry name" value="Polyprenyl_synt_CS"/>
</dbReference>
<dbReference type="Gene3D" id="1.10.600.10">
    <property type="entry name" value="Farnesyl Diphosphate Synthase"/>
    <property type="match status" value="1"/>
</dbReference>
<dbReference type="PROSITE" id="PS00723">
    <property type="entry name" value="POLYPRENYL_SYNTHASE_1"/>
    <property type="match status" value="1"/>
</dbReference>
<evidence type="ECO:0000256" key="7">
    <source>
        <dbReference type="ARBA" id="ARBA00022842"/>
    </source>
</evidence>
<evidence type="ECO:0000256" key="2">
    <source>
        <dbReference type="ARBA" id="ARBA00006706"/>
    </source>
</evidence>